<dbReference type="PANTHER" id="PTHR31635">
    <property type="entry name" value="REVERSE TRANSCRIPTASE DOMAIN-CONTAINING PROTEIN-RELATED"/>
    <property type="match status" value="1"/>
</dbReference>
<dbReference type="PROSITE" id="PS50878">
    <property type="entry name" value="RT_POL"/>
    <property type="match status" value="1"/>
</dbReference>
<dbReference type="InterPro" id="IPR043502">
    <property type="entry name" value="DNA/RNA_pol_sf"/>
</dbReference>
<proteinExistence type="predicted"/>
<evidence type="ECO:0000259" key="1">
    <source>
        <dbReference type="PROSITE" id="PS50878"/>
    </source>
</evidence>
<sequence>MLPILISDHSPILCNITPSAFTPKFYRWRFNDSLLTNSEFMVQINQQIKEFVEINRSHCKNPQILWETCKCFIRGFCIAFSSKLKVFRTRRMSEIEQEVQTLEGQQKVQFTEQRSNTISALRGEYNSLSLHKAEFIVHRTRLKYYFQGDRPSQLLAWKLKQNEAKCSINSIKNNKGDIVTEPKQINQVFYDFYKSLYTSDNPVDLHKCKTFLNSITLPKLQLADIDFLEDSLTLEELKMAAKSLQKGKSPGSDGIPPELYLALWDTVGVLILDSINYALEHKTFHRDQKTALISLLLKDGKDPMECSSYRPISLICGDIKLYAKALALRLDKVMDKLIHFDQTGFIRGRLAADNVRRLFHILERAELFTEDWAVLSLDAEKAFDRLEWPYLWAVMKHLGFGPSFLSMIQILYETPLASVITGTCQSSSFPLQRGTRQGCPLSPLLFALSLEPLAQAIREHKSIYPIVVHGSKHSISLYADDILLFLSNVKISISHVLALFNEFKNLAGYKINWHKSTLLPLNSPASNVQYPPSIPVSNVISYLGIKIYAKLSEITHKNYREISQKVTEDLQRWNTLPLSLQGRISIVKMNILPRLNFLFFMIPISPPPKFLEQIQSLISKFIWNNKRARIKSSTLQRPKLMGGLSLPNLKFYYWAFQLRALKVWMDDNCKVPWKSIETALAQPNRLQDLPYTDLKGKKFKVKFGTIIANCLTVWKKAEKLFETVPKFHKLSPLWNNTNILTGKKPFTCPLWAAKGICTLGDIYSKDGLYSFNNLQTLFDIPGSSFFLYLRLRSAMKAYGVPWNTLLPSHPLAGLFDPGKESRGLVSQIYNSLLKTQCKRLPIEVVWEKDLEQAGLRPDWLTVWSNMSETSRNWSHQLIHFKTIHRAYATPYRRYRMGLISDPNCTICQRSVTGTMYHMFWECSVINHFWTQVCRDLEELIDRKITPDPCLCLLNDVSSWNLGTVDKRILFSGFTAAKKSIITLWWDTKADISRLWLLNMQQIVTMECSLARLNKAKPRMVQAWQRAVKSIGDLFVR</sequence>
<protein>
    <recommendedName>
        <fullName evidence="1">Reverse transcriptase domain-containing protein</fullName>
    </recommendedName>
</protein>
<accession>A0A8C1LUS7</accession>
<evidence type="ECO:0000313" key="2">
    <source>
        <dbReference type="Ensembl" id="ENSCCRP00010067490.1"/>
    </source>
</evidence>
<dbReference type="PANTHER" id="PTHR31635:SF196">
    <property type="entry name" value="REVERSE TRANSCRIPTASE DOMAIN-CONTAINING PROTEIN-RELATED"/>
    <property type="match status" value="1"/>
</dbReference>
<organism evidence="2 3">
    <name type="scientific">Cyprinus carpio</name>
    <name type="common">Common carp</name>
    <dbReference type="NCBI Taxonomy" id="7962"/>
    <lineage>
        <taxon>Eukaryota</taxon>
        <taxon>Metazoa</taxon>
        <taxon>Chordata</taxon>
        <taxon>Craniata</taxon>
        <taxon>Vertebrata</taxon>
        <taxon>Euteleostomi</taxon>
        <taxon>Actinopterygii</taxon>
        <taxon>Neopterygii</taxon>
        <taxon>Teleostei</taxon>
        <taxon>Ostariophysi</taxon>
        <taxon>Cypriniformes</taxon>
        <taxon>Cyprinidae</taxon>
        <taxon>Cyprininae</taxon>
        <taxon>Cyprinus</taxon>
    </lineage>
</organism>
<dbReference type="SUPFAM" id="SSF56672">
    <property type="entry name" value="DNA/RNA polymerases"/>
    <property type="match status" value="1"/>
</dbReference>
<dbReference type="CDD" id="cd01650">
    <property type="entry name" value="RT_nLTR_like"/>
    <property type="match status" value="1"/>
</dbReference>
<reference evidence="2" key="1">
    <citation type="submission" date="2025-08" db="UniProtKB">
        <authorList>
            <consortium name="Ensembl"/>
        </authorList>
    </citation>
    <scope>IDENTIFICATION</scope>
</reference>
<dbReference type="Pfam" id="PF00078">
    <property type="entry name" value="RVT_1"/>
    <property type="match status" value="1"/>
</dbReference>
<evidence type="ECO:0000313" key="3">
    <source>
        <dbReference type="Proteomes" id="UP000694427"/>
    </source>
</evidence>
<dbReference type="Ensembl" id="ENSCCRT00010074552.1">
    <property type="protein sequence ID" value="ENSCCRP00010067490.1"/>
    <property type="gene ID" value="ENSCCRG00010029248.1"/>
</dbReference>
<dbReference type="AlphaFoldDB" id="A0A8C1LUS7"/>
<keyword evidence="3" id="KW-1185">Reference proteome</keyword>
<dbReference type="InterPro" id="IPR000477">
    <property type="entry name" value="RT_dom"/>
</dbReference>
<feature type="domain" description="Reverse transcriptase" evidence="1">
    <location>
        <begin position="277"/>
        <end position="547"/>
    </location>
</feature>
<reference evidence="2" key="2">
    <citation type="submission" date="2025-09" db="UniProtKB">
        <authorList>
            <consortium name="Ensembl"/>
        </authorList>
    </citation>
    <scope>IDENTIFICATION</scope>
</reference>
<name>A0A8C1LUS7_CYPCA</name>
<dbReference type="Proteomes" id="UP000694427">
    <property type="component" value="Unplaced"/>
</dbReference>